<dbReference type="GO" id="GO:0006272">
    <property type="term" value="P:leading strand elongation"/>
    <property type="evidence" value="ECO:0007669"/>
    <property type="project" value="TreeGrafter"/>
</dbReference>
<feature type="region of interest" description="Disordered" evidence="4">
    <location>
        <begin position="92"/>
        <end position="132"/>
    </location>
</feature>
<evidence type="ECO:0000256" key="1">
    <source>
        <dbReference type="ARBA" id="ARBA00004123"/>
    </source>
</evidence>
<proteinExistence type="predicted"/>
<dbReference type="Pfam" id="PF00808">
    <property type="entry name" value="CBFD_NFYB_HMF"/>
    <property type="match status" value="1"/>
</dbReference>
<name>A0A9P0ATI3_BRAAE</name>
<evidence type="ECO:0000256" key="3">
    <source>
        <dbReference type="ARBA" id="ARBA00039793"/>
    </source>
</evidence>
<dbReference type="GO" id="GO:0031507">
    <property type="term" value="P:heterochromatin formation"/>
    <property type="evidence" value="ECO:0007669"/>
    <property type="project" value="TreeGrafter"/>
</dbReference>
<feature type="compositionally biased region" description="Acidic residues" evidence="4">
    <location>
        <begin position="109"/>
        <end position="132"/>
    </location>
</feature>
<dbReference type="GO" id="GO:0046982">
    <property type="term" value="F:protein heterodimerization activity"/>
    <property type="evidence" value="ECO:0007669"/>
    <property type="project" value="InterPro"/>
</dbReference>
<dbReference type="SUPFAM" id="SSF47113">
    <property type="entry name" value="Histone-fold"/>
    <property type="match status" value="1"/>
</dbReference>
<dbReference type="GO" id="GO:0031490">
    <property type="term" value="F:chromatin DNA binding"/>
    <property type="evidence" value="ECO:0007669"/>
    <property type="project" value="TreeGrafter"/>
</dbReference>
<sequence length="132" mass="14901">MAEKLEDLNLPNMSVQKIIKEAIPENVNIGKDARSALSRAASVFILYVTSQASKEAQKANRKTLIGQDVIAALEELEFEDFIDPLQDLLKEFKDSKKKTPSKTKKQNDETEETETAENEDEGVDEPMEEEQE</sequence>
<feature type="compositionally biased region" description="Basic residues" evidence="4">
    <location>
        <begin position="95"/>
        <end position="104"/>
    </location>
</feature>
<dbReference type="GO" id="GO:0006974">
    <property type="term" value="P:DNA damage response"/>
    <property type="evidence" value="ECO:0007669"/>
    <property type="project" value="TreeGrafter"/>
</dbReference>
<keyword evidence="2" id="KW-0539">Nucleus</keyword>
<dbReference type="Gene3D" id="1.10.20.10">
    <property type="entry name" value="Histone, subunit A"/>
    <property type="match status" value="1"/>
</dbReference>
<evidence type="ECO:0000259" key="5">
    <source>
        <dbReference type="Pfam" id="PF00808"/>
    </source>
</evidence>
<dbReference type="Proteomes" id="UP001154078">
    <property type="component" value="Chromosome 1"/>
</dbReference>
<dbReference type="GO" id="GO:0008623">
    <property type="term" value="C:CHRAC"/>
    <property type="evidence" value="ECO:0007669"/>
    <property type="project" value="TreeGrafter"/>
</dbReference>
<dbReference type="InterPro" id="IPR003958">
    <property type="entry name" value="CBFA_NFYB_domain"/>
</dbReference>
<comment type="subcellular location">
    <subcellularLocation>
        <location evidence="1">Nucleus</location>
    </subcellularLocation>
</comment>
<dbReference type="GO" id="GO:0008622">
    <property type="term" value="C:epsilon DNA polymerase complex"/>
    <property type="evidence" value="ECO:0007669"/>
    <property type="project" value="TreeGrafter"/>
</dbReference>
<dbReference type="CDD" id="cd22928">
    <property type="entry name" value="HFD_POLE3_DPB4"/>
    <property type="match status" value="1"/>
</dbReference>
<organism evidence="6 7">
    <name type="scientific">Brassicogethes aeneus</name>
    <name type="common">Rape pollen beetle</name>
    <name type="synonym">Meligethes aeneus</name>
    <dbReference type="NCBI Taxonomy" id="1431903"/>
    <lineage>
        <taxon>Eukaryota</taxon>
        <taxon>Metazoa</taxon>
        <taxon>Ecdysozoa</taxon>
        <taxon>Arthropoda</taxon>
        <taxon>Hexapoda</taxon>
        <taxon>Insecta</taxon>
        <taxon>Pterygota</taxon>
        <taxon>Neoptera</taxon>
        <taxon>Endopterygota</taxon>
        <taxon>Coleoptera</taxon>
        <taxon>Polyphaga</taxon>
        <taxon>Cucujiformia</taxon>
        <taxon>Nitidulidae</taxon>
        <taxon>Meligethinae</taxon>
        <taxon>Brassicogethes</taxon>
    </lineage>
</organism>
<dbReference type="PANTHER" id="PTHR46172:SF1">
    <property type="entry name" value="DNA POLYMERASE EPSILON SUBUNIT 3"/>
    <property type="match status" value="1"/>
</dbReference>
<accession>A0A9P0ATI3</accession>
<feature type="domain" description="Transcription factor CBF/NF-Y/archaeal histone" evidence="5">
    <location>
        <begin position="9"/>
        <end position="73"/>
    </location>
</feature>
<dbReference type="OrthoDB" id="1707486at2759"/>
<dbReference type="AlphaFoldDB" id="A0A9P0ATI3"/>
<dbReference type="EMBL" id="OV121132">
    <property type="protein sequence ID" value="CAH0547479.1"/>
    <property type="molecule type" value="Genomic_DNA"/>
</dbReference>
<evidence type="ECO:0000256" key="2">
    <source>
        <dbReference type="ARBA" id="ARBA00023242"/>
    </source>
</evidence>
<keyword evidence="7" id="KW-1185">Reference proteome</keyword>
<protein>
    <recommendedName>
        <fullName evidence="3">DNA polymerase epsilon subunit 3</fullName>
    </recommendedName>
</protein>
<dbReference type="InterPro" id="IPR051377">
    <property type="entry name" value="DNA_Pol-Epsilon_Subunit"/>
</dbReference>
<gene>
    <name evidence="6" type="ORF">MELIAE_LOCUS1465</name>
</gene>
<evidence type="ECO:0000313" key="6">
    <source>
        <dbReference type="EMBL" id="CAH0547479.1"/>
    </source>
</evidence>
<evidence type="ECO:0000313" key="7">
    <source>
        <dbReference type="Proteomes" id="UP001154078"/>
    </source>
</evidence>
<dbReference type="PANTHER" id="PTHR46172">
    <property type="entry name" value="DNA POLYMERASE EPSILON SUBUNIT 3"/>
    <property type="match status" value="1"/>
</dbReference>
<dbReference type="InterPro" id="IPR009072">
    <property type="entry name" value="Histone-fold"/>
</dbReference>
<reference evidence="6" key="1">
    <citation type="submission" date="2021-12" db="EMBL/GenBank/DDBJ databases">
        <authorList>
            <person name="King R."/>
        </authorList>
    </citation>
    <scope>NUCLEOTIDE SEQUENCE</scope>
</reference>
<evidence type="ECO:0000256" key="4">
    <source>
        <dbReference type="SAM" id="MobiDB-lite"/>
    </source>
</evidence>